<reference evidence="18" key="1">
    <citation type="journal article" date="2020" name="Stud. Mycol.">
        <title>101 Dothideomycetes genomes: a test case for predicting lifestyles and emergence of pathogens.</title>
        <authorList>
            <person name="Haridas S."/>
            <person name="Albert R."/>
            <person name="Binder M."/>
            <person name="Bloem J."/>
            <person name="Labutti K."/>
            <person name="Salamov A."/>
            <person name="Andreopoulos B."/>
            <person name="Baker S."/>
            <person name="Barry K."/>
            <person name="Bills G."/>
            <person name="Bluhm B."/>
            <person name="Cannon C."/>
            <person name="Castanera R."/>
            <person name="Culley D."/>
            <person name="Daum C."/>
            <person name="Ezra D."/>
            <person name="Gonzalez J."/>
            <person name="Henrissat B."/>
            <person name="Kuo A."/>
            <person name="Liang C."/>
            <person name="Lipzen A."/>
            <person name="Lutzoni F."/>
            <person name="Magnuson J."/>
            <person name="Mondo S."/>
            <person name="Nolan M."/>
            <person name="Ohm R."/>
            <person name="Pangilinan J."/>
            <person name="Park H.-J."/>
            <person name="Ramirez L."/>
            <person name="Alfaro M."/>
            <person name="Sun H."/>
            <person name="Tritt A."/>
            <person name="Yoshinaga Y."/>
            <person name="Zwiers L.-H."/>
            <person name="Turgeon B."/>
            <person name="Goodwin S."/>
            <person name="Spatafora J."/>
            <person name="Crous P."/>
            <person name="Grigoriev I."/>
        </authorList>
    </citation>
    <scope>NUCLEOTIDE SEQUENCE</scope>
    <source>
        <strain evidence="18">CBS 110217</strain>
    </source>
</reference>
<keyword evidence="7 15" id="KW-0812">Transmembrane</keyword>
<dbReference type="InterPro" id="IPR052337">
    <property type="entry name" value="SAT4-like"/>
</dbReference>
<dbReference type="GO" id="GO:0046872">
    <property type="term" value="F:metal ion binding"/>
    <property type="evidence" value="ECO:0007669"/>
    <property type="project" value="UniProtKB-UniRule"/>
</dbReference>
<feature type="chain" id="PRO_5040324124" description="CFEM domain-containing protein" evidence="16">
    <location>
        <begin position="20"/>
        <end position="452"/>
    </location>
</feature>
<comment type="caution">
    <text evidence="18">The sequence shown here is derived from an EMBL/GenBank/DDBJ whole genome shotgun (WGS) entry which is preliminary data.</text>
</comment>
<keyword evidence="14" id="KW-0349">Heme</keyword>
<keyword evidence="14" id="KW-0408">Iron</keyword>
<dbReference type="InterPro" id="IPR008427">
    <property type="entry name" value="Extracellular_membr_CFEM_dom"/>
</dbReference>
<feature type="transmembrane region" description="Helical" evidence="15">
    <location>
        <begin position="169"/>
        <end position="199"/>
    </location>
</feature>
<accession>A0A9P4H2Y4</accession>
<keyword evidence="9 15" id="KW-1133">Transmembrane helix</keyword>
<evidence type="ECO:0000256" key="2">
    <source>
        <dbReference type="ARBA" id="ARBA00004589"/>
    </source>
</evidence>
<dbReference type="PANTHER" id="PTHR33048">
    <property type="entry name" value="PTH11-LIKE INTEGRAL MEMBRANE PROTEIN (AFU_ORTHOLOGUE AFUA_5G11245)"/>
    <property type="match status" value="1"/>
</dbReference>
<feature type="transmembrane region" description="Helical" evidence="15">
    <location>
        <begin position="100"/>
        <end position="118"/>
    </location>
</feature>
<comment type="subcellular location">
    <subcellularLocation>
        <location evidence="2">Membrane</location>
        <topology evidence="2">Lipid-anchor</topology>
        <topology evidence="2">GPI-anchor</topology>
    </subcellularLocation>
    <subcellularLocation>
        <location evidence="1">Membrane</location>
        <topology evidence="1">Multi-pass membrane protein</topology>
    </subcellularLocation>
    <subcellularLocation>
        <location evidence="3">Secreted</location>
    </subcellularLocation>
</comment>
<keyword evidence="6" id="KW-0325">Glycoprotein</keyword>
<organism evidence="18 19">
    <name type="scientific">Setomelanomma holmii</name>
    <dbReference type="NCBI Taxonomy" id="210430"/>
    <lineage>
        <taxon>Eukaryota</taxon>
        <taxon>Fungi</taxon>
        <taxon>Dikarya</taxon>
        <taxon>Ascomycota</taxon>
        <taxon>Pezizomycotina</taxon>
        <taxon>Dothideomycetes</taxon>
        <taxon>Pleosporomycetidae</taxon>
        <taxon>Pleosporales</taxon>
        <taxon>Pleosporineae</taxon>
        <taxon>Phaeosphaeriaceae</taxon>
        <taxon>Setomelanomma</taxon>
    </lineage>
</organism>
<name>A0A9P4H2Y4_9PLEO</name>
<feature type="signal peptide" evidence="16">
    <location>
        <begin position="1"/>
        <end position="19"/>
    </location>
</feature>
<dbReference type="PROSITE" id="PS52012">
    <property type="entry name" value="CFEM"/>
    <property type="match status" value="1"/>
</dbReference>
<evidence type="ECO:0000256" key="13">
    <source>
        <dbReference type="ARBA" id="ARBA00038359"/>
    </source>
</evidence>
<dbReference type="EMBL" id="ML978249">
    <property type="protein sequence ID" value="KAF2026135.1"/>
    <property type="molecule type" value="Genomic_DNA"/>
</dbReference>
<evidence type="ECO:0000313" key="19">
    <source>
        <dbReference type="Proteomes" id="UP000799777"/>
    </source>
</evidence>
<evidence type="ECO:0000256" key="14">
    <source>
        <dbReference type="PROSITE-ProRule" id="PRU01356"/>
    </source>
</evidence>
<keyword evidence="8 16" id="KW-0732">Signal</keyword>
<dbReference type="GO" id="GO:0098552">
    <property type="term" value="C:side of membrane"/>
    <property type="evidence" value="ECO:0007669"/>
    <property type="project" value="UniProtKB-KW"/>
</dbReference>
<evidence type="ECO:0000256" key="9">
    <source>
        <dbReference type="ARBA" id="ARBA00022989"/>
    </source>
</evidence>
<feature type="domain" description="CFEM" evidence="17">
    <location>
        <begin position="2"/>
        <end position="114"/>
    </location>
</feature>
<evidence type="ECO:0000256" key="15">
    <source>
        <dbReference type="SAM" id="Phobius"/>
    </source>
</evidence>
<feature type="binding site" description="axial binding residue" evidence="14">
    <location>
        <position position="49"/>
    </location>
    <ligand>
        <name>heme</name>
        <dbReference type="ChEBI" id="CHEBI:30413"/>
    </ligand>
    <ligandPart>
        <name>Fe</name>
        <dbReference type="ChEBI" id="CHEBI:18248"/>
    </ligandPart>
</feature>
<dbReference type="Pfam" id="PF05730">
    <property type="entry name" value="CFEM"/>
    <property type="match status" value="1"/>
</dbReference>
<keyword evidence="14" id="KW-0479">Metal-binding</keyword>
<feature type="disulfide bond" evidence="14">
    <location>
        <begin position="35"/>
        <end position="66"/>
    </location>
</feature>
<sequence>MRPLSLLLHVLAYIAIATANDSQSMPSIPACARSCLTTSIAASSCATTDQACICKDAQLQSNIEECVIRSCTLRQGLSVKNITSTACGAPLRIKGNEIRVSNIVLFVITAACVLLRLAHKGVFSTSELGWDDFIIVAALLSGLPSVIILDRGAIPSGLGRDVWTVPFDHITSFVHFVFTLEVLYFLQAALIKLSLLAFLLRIFPKPSTRRILWATVAFTIAWGLAFILVGIFQCRPISFFWTSWDHEGPGTCMNTNLLNWTNAIIGIAIDIWMLALPLYEVFRIQLSWRKKFSVAVMFFVGTFVTVVSGFRLKSLVHFATSHNPTWDSTDIIWWSNIEQNVGIICACMPALRIMLVRMFPNMLGSRRETTQRYDSRYGSRRIGYGRGASALSGPSIQEIVVPKDIHTITFTKTFDVQHQNVYGDERALFEMNVFHGERTTPARSSNTSELSL</sequence>
<dbReference type="Proteomes" id="UP000799777">
    <property type="component" value="Unassembled WGS sequence"/>
</dbReference>
<evidence type="ECO:0000259" key="17">
    <source>
        <dbReference type="PROSITE" id="PS52012"/>
    </source>
</evidence>
<evidence type="ECO:0000256" key="7">
    <source>
        <dbReference type="ARBA" id="ARBA00022692"/>
    </source>
</evidence>
<dbReference type="SMART" id="SM00747">
    <property type="entry name" value="CFEM"/>
    <property type="match status" value="1"/>
</dbReference>
<feature type="disulfide bond" evidence="14">
    <location>
        <begin position="45"/>
        <end position="52"/>
    </location>
</feature>
<dbReference type="Pfam" id="PF20684">
    <property type="entry name" value="Fung_rhodopsin"/>
    <property type="match status" value="1"/>
</dbReference>
<evidence type="ECO:0000256" key="10">
    <source>
        <dbReference type="ARBA" id="ARBA00023136"/>
    </source>
</evidence>
<evidence type="ECO:0000256" key="1">
    <source>
        <dbReference type="ARBA" id="ARBA00004141"/>
    </source>
</evidence>
<evidence type="ECO:0000256" key="6">
    <source>
        <dbReference type="ARBA" id="ARBA00022622"/>
    </source>
</evidence>
<feature type="transmembrane region" description="Helical" evidence="15">
    <location>
        <begin position="130"/>
        <end position="149"/>
    </location>
</feature>
<protein>
    <recommendedName>
        <fullName evidence="17">CFEM domain-containing protein</fullName>
    </recommendedName>
</protein>
<evidence type="ECO:0000256" key="12">
    <source>
        <dbReference type="ARBA" id="ARBA00023288"/>
    </source>
</evidence>
<dbReference type="GO" id="GO:0005576">
    <property type="term" value="C:extracellular region"/>
    <property type="evidence" value="ECO:0007669"/>
    <property type="project" value="UniProtKB-SubCell"/>
</dbReference>
<keyword evidence="19" id="KW-1185">Reference proteome</keyword>
<dbReference type="OrthoDB" id="2496787at2759"/>
<keyword evidence="12" id="KW-0449">Lipoprotein</keyword>
<proteinExistence type="inferred from homology"/>
<comment type="similarity">
    <text evidence="13">Belongs to the SAT4 family.</text>
</comment>
<keyword evidence="6" id="KW-0336">GPI-anchor</keyword>
<dbReference type="PANTHER" id="PTHR33048:SF143">
    <property type="entry name" value="EXTRACELLULAR MEMBRANE PROTEIN CFEM DOMAIN-CONTAINING PROTEIN-RELATED"/>
    <property type="match status" value="1"/>
</dbReference>
<feature type="transmembrane region" description="Helical" evidence="15">
    <location>
        <begin position="332"/>
        <end position="355"/>
    </location>
</feature>
<feature type="disulfide bond" evidence="14">
    <location>
        <begin position="31"/>
        <end position="71"/>
    </location>
</feature>
<keyword evidence="5" id="KW-0964">Secreted</keyword>
<evidence type="ECO:0000256" key="16">
    <source>
        <dbReference type="SAM" id="SignalP"/>
    </source>
</evidence>
<evidence type="ECO:0000256" key="3">
    <source>
        <dbReference type="ARBA" id="ARBA00004613"/>
    </source>
</evidence>
<keyword evidence="10 15" id="KW-0472">Membrane</keyword>
<comment type="similarity">
    <text evidence="4">Belongs to the RBT5 family.</text>
</comment>
<evidence type="ECO:0000256" key="8">
    <source>
        <dbReference type="ARBA" id="ARBA00022729"/>
    </source>
</evidence>
<dbReference type="InterPro" id="IPR049326">
    <property type="entry name" value="Rhodopsin_dom_fungi"/>
</dbReference>
<keyword evidence="11 14" id="KW-1015">Disulfide bond</keyword>
<gene>
    <name evidence="18" type="ORF">EK21DRAFT_74877</name>
</gene>
<dbReference type="AlphaFoldDB" id="A0A9P4H2Y4"/>
<evidence type="ECO:0000256" key="4">
    <source>
        <dbReference type="ARBA" id="ARBA00010031"/>
    </source>
</evidence>
<evidence type="ECO:0000256" key="11">
    <source>
        <dbReference type="ARBA" id="ARBA00023157"/>
    </source>
</evidence>
<feature type="transmembrane region" description="Helical" evidence="15">
    <location>
        <begin position="294"/>
        <end position="312"/>
    </location>
</feature>
<evidence type="ECO:0000256" key="5">
    <source>
        <dbReference type="ARBA" id="ARBA00022525"/>
    </source>
</evidence>
<feature type="transmembrane region" description="Helical" evidence="15">
    <location>
        <begin position="263"/>
        <end position="282"/>
    </location>
</feature>
<evidence type="ECO:0000313" key="18">
    <source>
        <dbReference type="EMBL" id="KAF2026135.1"/>
    </source>
</evidence>
<feature type="disulfide bond" evidence="14">
    <location>
        <begin position="54"/>
        <end position="87"/>
    </location>
</feature>
<feature type="transmembrane region" description="Helical" evidence="15">
    <location>
        <begin position="211"/>
        <end position="232"/>
    </location>
</feature>